<protein>
    <recommendedName>
        <fullName evidence="3">VWFA domain-containing protein</fullName>
    </recommendedName>
</protein>
<dbReference type="InterPro" id="IPR036465">
    <property type="entry name" value="vWFA_dom_sf"/>
</dbReference>
<sequence>MKSTKLVFILDRSGSMMGLESDTIGGFNGMLEKQKKEKGEAFVTTVLFDDQYERIHERIPIAEVKPLTDKEYYVRGCTALLDAVGRTIGYIKTVQKTQEKKADQVIFVITTDGYENASREFTYEKLQQMILHEKEQHGWEFLFLGANMDAVQEAARFGIAPDRSVTFCNDQEGIQANYESVHTALSQMRSGAAPVGSQWKEAVKRDMERRKRR</sequence>
<dbReference type="eggNOG" id="COG2304">
    <property type="taxonomic scope" value="Bacteria"/>
</dbReference>
<accession>C0CRV7</accession>
<evidence type="ECO:0008006" key="3">
    <source>
        <dbReference type="Google" id="ProtNLM"/>
    </source>
</evidence>
<gene>
    <name evidence="1" type="ORF">RUMHYD_03623</name>
</gene>
<keyword evidence="2" id="KW-1185">Reference proteome</keyword>
<dbReference type="GeneID" id="86823389"/>
<evidence type="ECO:0000313" key="2">
    <source>
        <dbReference type="Proteomes" id="UP000003100"/>
    </source>
</evidence>
<organism evidence="1 2">
    <name type="scientific">Blautia hydrogenotrophica (strain DSM 10507 / JCM 14656 / S5a33)</name>
    <name type="common">Ruminococcus hydrogenotrophicus</name>
    <dbReference type="NCBI Taxonomy" id="476272"/>
    <lineage>
        <taxon>Bacteria</taxon>
        <taxon>Bacillati</taxon>
        <taxon>Bacillota</taxon>
        <taxon>Clostridia</taxon>
        <taxon>Lachnospirales</taxon>
        <taxon>Lachnospiraceae</taxon>
        <taxon>Blautia</taxon>
    </lineage>
</organism>
<dbReference type="HOGENOM" id="CLU_080398_1_0_9"/>
<dbReference type="PATRIC" id="fig|476272.21.peg.302"/>
<dbReference type="EMBL" id="ACBZ01000192">
    <property type="protein sequence ID" value="EEG47478.1"/>
    <property type="molecule type" value="Genomic_DNA"/>
</dbReference>
<evidence type="ECO:0000313" key="1">
    <source>
        <dbReference type="EMBL" id="EEG47478.1"/>
    </source>
</evidence>
<dbReference type="SUPFAM" id="SSF53300">
    <property type="entry name" value="vWA-like"/>
    <property type="match status" value="1"/>
</dbReference>
<dbReference type="Proteomes" id="UP000003100">
    <property type="component" value="Unassembled WGS sequence"/>
</dbReference>
<proteinExistence type="predicted"/>
<comment type="caution">
    <text evidence="1">The sequence shown here is derived from an EMBL/GenBank/DDBJ whole genome shotgun (WGS) entry which is preliminary data.</text>
</comment>
<reference evidence="1 2" key="1">
    <citation type="submission" date="2009-01" db="EMBL/GenBank/DDBJ databases">
        <authorList>
            <person name="Fulton L."/>
            <person name="Clifton S."/>
            <person name="Fulton B."/>
            <person name="Xu J."/>
            <person name="Minx P."/>
            <person name="Pepin K.H."/>
            <person name="Johnson M."/>
            <person name="Bhonagiri V."/>
            <person name="Nash W.E."/>
            <person name="Mardis E.R."/>
            <person name="Wilson R.K."/>
        </authorList>
    </citation>
    <scope>NUCLEOTIDE SEQUENCE [LARGE SCALE GENOMIC DNA]</scope>
    <source>
        <strain evidence="2">DSM 10507 / JCM 14656 / S5a33</strain>
    </source>
</reference>
<reference evidence="1 2" key="2">
    <citation type="submission" date="2009-02" db="EMBL/GenBank/DDBJ databases">
        <title>Draft genome sequence of Blautia hydrogenotrophica DSM 10507 (Ruminococcus hydrogenotrophicus DSM 10507).</title>
        <authorList>
            <person name="Sudarsanam P."/>
            <person name="Ley R."/>
            <person name="Guruge J."/>
            <person name="Turnbaugh P.J."/>
            <person name="Mahowald M."/>
            <person name="Liep D."/>
            <person name="Gordon J."/>
        </authorList>
    </citation>
    <scope>NUCLEOTIDE SEQUENCE [LARGE SCALE GENOMIC DNA]</scope>
    <source>
        <strain evidence="2">DSM 10507 / JCM 14656 / S5a33</strain>
    </source>
</reference>
<dbReference type="AlphaFoldDB" id="C0CRV7"/>
<name>C0CRV7_BLAHS</name>
<dbReference type="RefSeq" id="WP_005952142.1">
    <property type="nucleotide sequence ID" value="NZ_CP136423.1"/>
</dbReference>